<dbReference type="Proteomes" id="UP000031838">
    <property type="component" value="Chromosome 1"/>
</dbReference>
<evidence type="ECO:0000256" key="1">
    <source>
        <dbReference type="ARBA" id="ARBA00000553"/>
    </source>
</evidence>
<dbReference type="PANTHER" id="PTHR30616">
    <property type="entry name" value="UNCHARACTERIZED PROTEIN YFIH"/>
    <property type="match status" value="1"/>
</dbReference>
<dbReference type="EMBL" id="CP002580">
    <property type="protein sequence ID" value="AJK46724.1"/>
    <property type="molecule type" value="Genomic_DNA"/>
</dbReference>
<keyword evidence="6" id="KW-0862">Zinc</keyword>
<dbReference type="InterPro" id="IPR011324">
    <property type="entry name" value="Cytotoxic_necrot_fac-like_cat"/>
</dbReference>
<dbReference type="SUPFAM" id="SSF64438">
    <property type="entry name" value="CNF1/YfiH-like putative cysteine hydrolases"/>
    <property type="match status" value="1"/>
</dbReference>
<accession>A0A0B6RX31</accession>
<dbReference type="CDD" id="cd16833">
    <property type="entry name" value="YfiH"/>
    <property type="match status" value="1"/>
</dbReference>
<dbReference type="Gene3D" id="3.60.140.10">
    <property type="entry name" value="CNF1/YfiH-like putative cysteine hydrolases"/>
    <property type="match status" value="1"/>
</dbReference>
<keyword evidence="3" id="KW-0808">Transferase</keyword>
<dbReference type="HOGENOM" id="CLU_065784_1_1_4"/>
<dbReference type="RefSeq" id="WP_042625165.1">
    <property type="nucleotide sequence ID" value="NZ_CP002580.1"/>
</dbReference>
<comment type="catalytic activity">
    <reaction evidence="7">
        <text>adenosine + H2O + H(+) = inosine + NH4(+)</text>
        <dbReference type="Rhea" id="RHEA:24408"/>
        <dbReference type="ChEBI" id="CHEBI:15377"/>
        <dbReference type="ChEBI" id="CHEBI:15378"/>
        <dbReference type="ChEBI" id="CHEBI:16335"/>
        <dbReference type="ChEBI" id="CHEBI:17596"/>
        <dbReference type="ChEBI" id="CHEBI:28938"/>
        <dbReference type="EC" id="3.5.4.4"/>
    </reaction>
    <physiologicalReaction direction="left-to-right" evidence="7">
        <dbReference type="Rhea" id="RHEA:24409"/>
    </physiologicalReaction>
</comment>
<dbReference type="InterPro" id="IPR038371">
    <property type="entry name" value="Cu_polyphenol_OxRdtase_sf"/>
</dbReference>
<evidence type="ECO:0000313" key="12">
    <source>
        <dbReference type="Proteomes" id="UP000031838"/>
    </source>
</evidence>
<gene>
    <name evidence="11" type="ORF">BGL_1c22200</name>
</gene>
<organism evidence="11 12">
    <name type="scientific">Burkholderia plantarii</name>
    <dbReference type="NCBI Taxonomy" id="41899"/>
    <lineage>
        <taxon>Bacteria</taxon>
        <taxon>Pseudomonadati</taxon>
        <taxon>Pseudomonadota</taxon>
        <taxon>Betaproteobacteria</taxon>
        <taxon>Burkholderiales</taxon>
        <taxon>Burkholderiaceae</taxon>
        <taxon>Burkholderia</taxon>
    </lineage>
</organism>
<dbReference type="GO" id="GO:0016787">
    <property type="term" value="F:hydrolase activity"/>
    <property type="evidence" value="ECO:0007669"/>
    <property type="project" value="UniProtKB-KW"/>
</dbReference>
<evidence type="ECO:0000256" key="5">
    <source>
        <dbReference type="ARBA" id="ARBA00022801"/>
    </source>
</evidence>
<reference evidence="12" key="1">
    <citation type="submission" date="2011-03" db="EMBL/GenBank/DDBJ databases">
        <authorList>
            <person name="Voget S."/>
            <person name="Streit W.R."/>
            <person name="Jaeger K.E."/>
            <person name="Daniel R."/>
        </authorList>
    </citation>
    <scope>NUCLEOTIDE SEQUENCE [LARGE SCALE GENOMIC DNA]</scope>
    <source>
        <strain evidence="12">PG1</strain>
    </source>
</reference>
<evidence type="ECO:0000256" key="2">
    <source>
        <dbReference type="ARBA" id="ARBA00007353"/>
    </source>
</evidence>
<reference evidence="11 12" key="2">
    <citation type="journal article" date="2016" name="Appl. Microbiol. Biotechnol.">
        <title>Mutations improving production and secretion of extracellular lipase by Burkholderia glumae PG1.</title>
        <authorList>
            <person name="Knapp A."/>
            <person name="Voget S."/>
            <person name="Gao R."/>
            <person name="Zaburannyi N."/>
            <person name="Krysciak D."/>
            <person name="Breuer M."/>
            <person name="Hauer B."/>
            <person name="Streit W.R."/>
            <person name="Muller R."/>
            <person name="Daniel R."/>
            <person name="Jaeger K.E."/>
        </authorList>
    </citation>
    <scope>NUCLEOTIDE SEQUENCE [LARGE SCALE GENOMIC DNA]</scope>
    <source>
        <strain evidence="11 12">PG1</strain>
    </source>
</reference>
<dbReference type="AlphaFoldDB" id="A0A0B6RX31"/>
<proteinExistence type="inferred from homology"/>
<evidence type="ECO:0000313" key="11">
    <source>
        <dbReference type="EMBL" id="AJK46724.1"/>
    </source>
</evidence>
<comment type="catalytic activity">
    <reaction evidence="8">
        <text>adenosine + phosphate = alpha-D-ribose 1-phosphate + adenine</text>
        <dbReference type="Rhea" id="RHEA:27642"/>
        <dbReference type="ChEBI" id="CHEBI:16335"/>
        <dbReference type="ChEBI" id="CHEBI:16708"/>
        <dbReference type="ChEBI" id="CHEBI:43474"/>
        <dbReference type="ChEBI" id="CHEBI:57720"/>
        <dbReference type="EC" id="2.4.2.1"/>
    </reaction>
    <physiologicalReaction direction="left-to-right" evidence="8">
        <dbReference type="Rhea" id="RHEA:27643"/>
    </physiologicalReaction>
</comment>
<name>A0A0B6RX31_BURPL</name>
<comment type="catalytic activity">
    <reaction evidence="1">
        <text>inosine + phosphate = alpha-D-ribose 1-phosphate + hypoxanthine</text>
        <dbReference type="Rhea" id="RHEA:27646"/>
        <dbReference type="ChEBI" id="CHEBI:17368"/>
        <dbReference type="ChEBI" id="CHEBI:17596"/>
        <dbReference type="ChEBI" id="CHEBI:43474"/>
        <dbReference type="ChEBI" id="CHEBI:57720"/>
        <dbReference type="EC" id="2.4.2.1"/>
    </reaction>
    <physiologicalReaction direction="left-to-right" evidence="1">
        <dbReference type="Rhea" id="RHEA:27647"/>
    </physiologicalReaction>
</comment>
<evidence type="ECO:0000256" key="3">
    <source>
        <dbReference type="ARBA" id="ARBA00022679"/>
    </source>
</evidence>
<dbReference type="KEGG" id="bgp:BGL_1c22200"/>
<evidence type="ECO:0000256" key="10">
    <source>
        <dbReference type="RuleBase" id="RU361274"/>
    </source>
</evidence>
<keyword evidence="5" id="KW-0378">Hydrolase</keyword>
<comment type="catalytic activity">
    <reaction evidence="9">
        <text>S-methyl-5'-thioadenosine + phosphate = 5-(methylsulfanyl)-alpha-D-ribose 1-phosphate + adenine</text>
        <dbReference type="Rhea" id="RHEA:11852"/>
        <dbReference type="ChEBI" id="CHEBI:16708"/>
        <dbReference type="ChEBI" id="CHEBI:17509"/>
        <dbReference type="ChEBI" id="CHEBI:43474"/>
        <dbReference type="ChEBI" id="CHEBI:58533"/>
        <dbReference type="EC" id="2.4.2.28"/>
    </reaction>
    <physiologicalReaction direction="left-to-right" evidence="9">
        <dbReference type="Rhea" id="RHEA:11853"/>
    </physiologicalReaction>
</comment>
<dbReference type="GO" id="GO:0017061">
    <property type="term" value="F:S-methyl-5-thioadenosine phosphorylase activity"/>
    <property type="evidence" value="ECO:0007669"/>
    <property type="project" value="UniProtKB-EC"/>
</dbReference>
<sequence>MATPLLPELSWNDCLRPDWRVAPRVRALVSTRNGGVSAAPYGRWSAAGGDAPGGLNLGRHTGDEPAAVEANRARLLALTGQPRAAWLEQVHGTEVVRADAVLARAAEWSADPTADPVADAAVVRADASVTDVPGAVCVVMVADCMPVLFCDPDGRAVGAAHAGWRGLLAGIVEETARRVAALAGIEASRLRVYLGPAIGPAAFEVGADVEAAFAEAATPAEREASARAFVAIDAAPGKYHADLYALARLRAARLGITEVAGGGACTVTERERYYSYRRDRVTGRMAAMIWIDA</sequence>
<dbReference type="PANTHER" id="PTHR30616:SF2">
    <property type="entry name" value="PURINE NUCLEOSIDE PHOSPHORYLASE LACC1"/>
    <property type="match status" value="1"/>
</dbReference>
<evidence type="ECO:0000256" key="9">
    <source>
        <dbReference type="ARBA" id="ARBA00049893"/>
    </source>
</evidence>
<dbReference type="InterPro" id="IPR003730">
    <property type="entry name" value="Cu_polyphenol_OxRdtase"/>
</dbReference>
<comment type="similarity">
    <text evidence="2 10">Belongs to the purine nucleoside phosphorylase YfiH/LACC1 family.</text>
</comment>
<evidence type="ECO:0000256" key="4">
    <source>
        <dbReference type="ARBA" id="ARBA00022723"/>
    </source>
</evidence>
<keyword evidence="4" id="KW-0479">Metal-binding</keyword>
<evidence type="ECO:0000256" key="7">
    <source>
        <dbReference type="ARBA" id="ARBA00047989"/>
    </source>
</evidence>
<evidence type="ECO:0000256" key="6">
    <source>
        <dbReference type="ARBA" id="ARBA00022833"/>
    </source>
</evidence>
<protein>
    <recommendedName>
        <fullName evidence="10">Purine nucleoside phosphorylase</fullName>
    </recommendedName>
</protein>
<keyword evidence="12" id="KW-1185">Reference proteome</keyword>
<dbReference type="Pfam" id="PF02578">
    <property type="entry name" value="Cu-oxidase_4"/>
    <property type="match status" value="1"/>
</dbReference>
<dbReference type="GO" id="GO:0005507">
    <property type="term" value="F:copper ion binding"/>
    <property type="evidence" value="ECO:0007669"/>
    <property type="project" value="TreeGrafter"/>
</dbReference>
<evidence type="ECO:0000256" key="8">
    <source>
        <dbReference type="ARBA" id="ARBA00048968"/>
    </source>
</evidence>
<dbReference type="NCBIfam" id="TIGR00726">
    <property type="entry name" value="peptidoglycan editing factor PgeF"/>
    <property type="match status" value="1"/>
</dbReference>